<name>A0A232LRX0_9EURO</name>
<dbReference type="OrthoDB" id="427518at2759"/>
<evidence type="ECO:0000256" key="3">
    <source>
        <dbReference type="ARBA" id="ARBA00004370"/>
    </source>
</evidence>
<evidence type="ECO:0000313" key="8">
    <source>
        <dbReference type="EMBL" id="OXV06905.1"/>
    </source>
</evidence>
<evidence type="ECO:0000259" key="7">
    <source>
        <dbReference type="Pfam" id="PF24476"/>
    </source>
</evidence>
<evidence type="ECO:0000313" key="9">
    <source>
        <dbReference type="Proteomes" id="UP000243515"/>
    </source>
</evidence>
<evidence type="ECO:0000256" key="2">
    <source>
        <dbReference type="ARBA" id="ARBA00004240"/>
    </source>
</evidence>
<dbReference type="PANTHER" id="PTHR48182">
    <property type="entry name" value="PROTEIN SERAC1"/>
    <property type="match status" value="1"/>
</dbReference>
<proteinExistence type="predicted"/>
<reference evidence="8 9" key="1">
    <citation type="journal article" date="2015" name="Environ. Microbiol.">
        <title>Metagenome sequence of Elaphomyces granulatus from sporocarp tissue reveals Ascomycota ectomycorrhizal fingerprints of genome expansion and a Proteobacteria-rich microbiome.</title>
        <authorList>
            <person name="Quandt C.A."/>
            <person name="Kohler A."/>
            <person name="Hesse C.N."/>
            <person name="Sharpton T.J."/>
            <person name="Martin F."/>
            <person name="Spatafora J.W."/>
        </authorList>
    </citation>
    <scope>NUCLEOTIDE SEQUENCE [LARGE SCALE GENOMIC DNA]</scope>
    <source>
        <strain evidence="8 9">OSC145934</strain>
    </source>
</reference>
<feature type="domain" description="DUF7580" evidence="7">
    <location>
        <begin position="615"/>
        <end position="780"/>
    </location>
</feature>
<evidence type="ECO:0000256" key="6">
    <source>
        <dbReference type="ARBA" id="ARBA00023136"/>
    </source>
</evidence>
<dbReference type="SUPFAM" id="SSF53474">
    <property type="entry name" value="alpha/beta-Hydrolases"/>
    <property type="match status" value="1"/>
</dbReference>
<dbReference type="InterPro" id="IPR052374">
    <property type="entry name" value="SERAC1"/>
</dbReference>
<dbReference type="InterPro" id="IPR029058">
    <property type="entry name" value="AB_hydrolase_fold"/>
</dbReference>
<dbReference type="EMBL" id="NPHW01005301">
    <property type="protein sequence ID" value="OXV06905.1"/>
    <property type="molecule type" value="Genomic_DNA"/>
</dbReference>
<dbReference type="PANTHER" id="PTHR48182:SF2">
    <property type="entry name" value="PROTEIN SERAC1"/>
    <property type="match status" value="1"/>
</dbReference>
<comment type="caution">
    <text evidence="8">The sequence shown here is derived from an EMBL/GenBank/DDBJ whole genome shotgun (WGS) entry which is preliminary data.</text>
</comment>
<gene>
    <name evidence="8" type="ORF">Egran_05328</name>
</gene>
<organism evidence="8 9">
    <name type="scientific">Elaphomyces granulatus</name>
    <dbReference type="NCBI Taxonomy" id="519963"/>
    <lineage>
        <taxon>Eukaryota</taxon>
        <taxon>Fungi</taxon>
        <taxon>Dikarya</taxon>
        <taxon>Ascomycota</taxon>
        <taxon>Pezizomycotina</taxon>
        <taxon>Eurotiomycetes</taxon>
        <taxon>Eurotiomycetidae</taxon>
        <taxon>Eurotiales</taxon>
        <taxon>Elaphomycetaceae</taxon>
        <taxon>Elaphomyces</taxon>
    </lineage>
</organism>
<keyword evidence="5" id="KW-0496">Mitochondrion</keyword>
<dbReference type="Pfam" id="PF24476">
    <property type="entry name" value="DUF7580"/>
    <property type="match status" value="1"/>
</dbReference>
<sequence>MASKEVSDIGLSVVYEPLEGVVAADIVFIHGLQGHPLRTWSYMKPNHLKGSKAKVLKGIFKRKTKASLSTGMEENIEENDSNAVLEDVFWPRDLLPQECGRARILTWGYNTIITKCYESTNKNNVSAHAKNLLVALKRERPESRPIIFVAHSLGGILVKEVLRRSSESTQDSLNDIVRSTSAVVFLGTPHRGSAKFAGISDVLRQAASIILRVDSNDRILRVLGADNPELESSHESFTALWRKHQFSVKTFQESIPLTGVNIGIFNELVVPKESSSLGDLEENAETIEANHHTMCKFYGVSDPGYLQVSRELQGFVNAIVQRNEPEVIAQCGRIEVAGLEAVGDVLRDIPLITSVLDYYIDGASNIKGMEQYENVFFDSKSCLDFGIFMFQLSCRELVRDLPDKQIRDLVDLRRGWDDMELTEKLQRRLGEKYGKYRVLVRKLNKEIRLLQRKLKLREDLSAPFISGNVVCERLREKLFCSYIHGGFNSKIYKQLIDQICGDIDTLCSFTEGATDLEDDEPEPLPSATLNYWLDIRGHTHRLDSALCSIWAQNCSSHSHRAKIRLDVPKDDKSDHEIPKFNFSFSLGDDTAPIGSSTWEWRDVTVLSLPTLSPPRTLALALASAVLQLHNTPWLHDSWTMDDIYVNKQTNYLYVIRSFDHGDTCSQKQTPSSSVDEPVDDPLVVKNRTLFSLAVALLELTYGAPLSSHKIPDDLNDTVTRYRIAVRLTEKIKRDELWRFASVVFNCMYPTSECCDFTFTNEGFRRRFFQEVLLPLKKDYEELSPQ</sequence>
<accession>A0A232LRX0</accession>
<dbReference type="GO" id="GO:0005739">
    <property type="term" value="C:mitochondrion"/>
    <property type="evidence" value="ECO:0007669"/>
    <property type="project" value="UniProtKB-SubCell"/>
</dbReference>
<protein>
    <recommendedName>
        <fullName evidence="7">DUF7580 domain-containing protein</fullName>
    </recommendedName>
</protein>
<keyword evidence="9" id="KW-1185">Reference proteome</keyword>
<evidence type="ECO:0000256" key="5">
    <source>
        <dbReference type="ARBA" id="ARBA00023128"/>
    </source>
</evidence>
<dbReference type="Proteomes" id="UP000243515">
    <property type="component" value="Unassembled WGS sequence"/>
</dbReference>
<dbReference type="GO" id="GO:0016020">
    <property type="term" value="C:membrane"/>
    <property type="evidence" value="ECO:0007669"/>
    <property type="project" value="UniProtKB-SubCell"/>
</dbReference>
<evidence type="ECO:0000256" key="4">
    <source>
        <dbReference type="ARBA" id="ARBA00022824"/>
    </source>
</evidence>
<dbReference type="Gene3D" id="3.40.50.1820">
    <property type="entry name" value="alpha/beta hydrolase"/>
    <property type="match status" value="1"/>
</dbReference>
<dbReference type="AlphaFoldDB" id="A0A232LRX0"/>
<comment type="subcellular location">
    <subcellularLocation>
        <location evidence="2">Endoplasmic reticulum</location>
    </subcellularLocation>
    <subcellularLocation>
        <location evidence="3">Membrane</location>
    </subcellularLocation>
    <subcellularLocation>
        <location evidence="1">Mitochondrion</location>
    </subcellularLocation>
</comment>
<evidence type="ECO:0000256" key="1">
    <source>
        <dbReference type="ARBA" id="ARBA00004173"/>
    </source>
</evidence>
<dbReference type="InterPro" id="IPR056002">
    <property type="entry name" value="DUF7580"/>
</dbReference>
<keyword evidence="6" id="KW-0472">Membrane</keyword>
<dbReference type="GO" id="GO:0005783">
    <property type="term" value="C:endoplasmic reticulum"/>
    <property type="evidence" value="ECO:0007669"/>
    <property type="project" value="UniProtKB-SubCell"/>
</dbReference>
<keyword evidence="4" id="KW-0256">Endoplasmic reticulum</keyword>